<dbReference type="CDD" id="cd00487">
    <property type="entry name" value="Pep_deformylase"/>
    <property type="match status" value="1"/>
</dbReference>
<evidence type="ECO:0000313" key="3">
    <source>
        <dbReference type="EMBL" id="HDQ88842.1"/>
    </source>
</evidence>
<feature type="active site" evidence="2">
    <location>
        <position position="155"/>
    </location>
</feature>
<proteinExistence type="inferred from homology"/>
<dbReference type="Proteomes" id="UP000886066">
    <property type="component" value="Unassembled WGS sequence"/>
</dbReference>
<comment type="function">
    <text evidence="2">Removes the formyl group from the N-terminal Met of newly synthesized proteins. Requires at least a dipeptide for an efficient rate of reaction. N-terminal L-methionine is a prerequisite for activity but the enzyme has broad specificity at other positions.</text>
</comment>
<sequence>MAVLPVIKVPHPLLKEPTKKVTDFGKKTQDLIKNLRDTVDAAQEPEGAGISANQVGVSQSMCVVRDFYVKEDSPDTDEKEREISTEKFEEKVLINPKIINTSKETEIDWEGCLSVPDQYGRVSRPVKIKIKYQDETGKEKKLNATGFFARVIQHEIDHLNGILFTEKVIGKTFPGSYFEKEE</sequence>
<dbReference type="InterPro" id="IPR036821">
    <property type="entry name" value="Peptide_deformylase_sf"/>
</dbReference>
<dbReference type="PANTHER" id="PTHR10458:SF22">
    <property type="entry name" value="PEPTIDE DEFORMYLASE"/>
    <property type="match status" value="1"/>
</dbReference>
<feature type="binding site" evidence="2">
    <location>
        <position position="158"/>
    </location>
    <ligand>
        <name>Fe cation</name>
        <dbReference type="ChEBI" id="CHEBI:24875"/>
    </ligand>
</feature>
<comment type="catalytic activity">
    <reaction evidence="2">
        <text>N-terminal N-formyl-L-methionyl-[peptide] + H2O = N-terminal L-methionyl-[peptide] + formate</text>
        <dbReference type="Rhea" id="RHEA:24420"/>
        <dbReference type="Rhea" id="RHEA-COMP:10639"/>
        <dbReference type="Rhea" id="RHEA-COMP:10640"/>
        <dbReference type="ChEBI" id="CHEBI:15377"/>
        <dbReference type="ChEBI" id="CHEBI:15740"/>
        <dbReference type="ChEBI" id="CHEBI:49298"/>
        <dbReference type="ChEBI" id="CHEBI:64731"/>
        <dbReference type="EC" id="3.5.1.88"/>
    </reaction>
</comment>
<dbReference type="Pfam" id="PF01327">
    <property type="entry name" value="Pep_deformylase"/>
    <property type="match status" value="1"/>
</dbReference>
<evidence type="ECO:0000256" key="2">
    <source>
        <dbReference type="HAMAP-Rule" id="MF_00163"/>
    </source>
</evidence>
<dbReference type="HAMAP" id="MF_00163">
    <property type="entry name" value="Pep_deformylase"/>
    <property type="match status" value="1"/>
</dbReference>
<dbReference type="AlphaFoldDB" id="A0A7C1DJX5"/>
<dbReference type="Gene3D" id="3.90.45.10">
    <property type="entry name" value="Peptide deformylase"/>
    <property type="match status" value="1"/>
</dbReference>
<reference evidence="3" key="1">
    <citation type="journal article" date="2020" name="mSystems">
        <title>Genome- and Community-Level Interaction Insights into Carbon Utilization and Element Cycling Functions of Hydrothermarchaeota in Hydrothermal Sediment.</title>
        <authorList>
            <person name="Zhou Z."/>
            <person name="Liu Y."/>
            <person name="Xu W."/>
            <person name="Pan J."/>
            <person name="Luo Z.H."/>
            <person name="Li M."/>
        </authorList>
    </citation>
    <scope>NUCLEOTIDE SEQUENCE [LARGE SCALE GENOMIC DNA]</scope>
    <source>
        <strain evidence="3">SpSt-1219</strain>
    </source>
</reference>
<dbReference type="EC" id="3.5.1.88" evidence="2"/>
<dbReference type="GO" id="GO:0046872">
    <property type="term" value="F:metal ion binding"/>
    <property type="evidence" value="ECO:0007669"/>
    <property type="project" value="UniProtKB-KW"/>
</dbReference>
<evidence type="ECO:0000256" key="1">
    <source>
        <dbReference type="ARBA" id="ARBA00010759"/>
    </source>
</evidence>
<dbReference type="SUPFAM" id="SSF56420">
    <property type="entry name" value="Peptide deformylase"/>
    <property type="match status" value="1"/>
</dbReference>
<gene>
    <name evidence="2 3" type="primary">def</name>
    <name evidence="3" type="ORF">ENN92_01705</name>
</gene>
<dbReference type="EMBL" id="DSDM01000102">
    <property type="protein sequence ID" value="HDQ88842.1"/>
    <property type="molecule type" value="Genomic_DNA"/>
</dbReference>
<keyword evidence="2 3" id="KW-0378">Hydrolase</keyword>
<keyword evidence="2" id="KW-0479">Metal-binding</keyword>
<feature type="binding site" evidence="2">
    <location>
        <position position="112"/>
    </location>
    <ligand>
        <name>Fe cation</name>
        <dbReference type="ChEBI" id="CHEBI:24875"/>
    </ligand>
</feature>
<organism evidence="3">
    <name type="scientific">candidate division WWE3 bacterium</name>
    <dbReference type="NCBI Taxonomy" id="2053526"/>
    <lineage>
        <taxon>Bacteria</taxon>
        <taxon>Katanobacteria</taxon>
    </lineage>
</organism>
<feature type="binding site" evidence="2">
    <location>
        <position position="154"/>
    </location>
    <ligand>
        <name>Fe cation</name>
        <dbReference type="ChEBI" id="CHEBI:24875"/>
    </ligand>
</feature>
<comment type="similarity">
    <text evidence="1 2">Belongs to the polypeptide deformylase family.</text>
</comment>
<comment type="caution">
    <text evidence="3">The sequence shown here is derived from an EMBL/GenBank/DDBJ whole genome shotgun (WGS) entry which is preliminary data.</text>
</comment>
<dbReference type="PANTHER" id="PTHR10458">
    <property type="entry name" value="PEPTIDE DEFORMYLASE"/>
    <property type="match status" value="1"/>
</dbReference>
<keyword evidence="2" id="KW-0408">Iron</keyword>
<dbReference type="NCBIfam" id="TIGR00079">
    <property type="entry name" value="pept_deformyl"/>
    <property type="match status" value="1"/>
</dbReference>
<dbReference type="NCBIfam" id="NF001159">
    <property type="entry name" value="PRK00150.1-3"/>
    <property type="match status" value="1"/>
</dbReference>
<comment type="cofactor">
    <cofactor evidence="2">
        <name>Fe(2+)</name>
        <dbReference type="ChEBI" id="CHEBI:29033"/>
    </cofactor>
    <text evidence="2">Binds 1 Fe(2+) ion.</text>
</comment>
<dbReference type="PRINTS" id="PR01576">
    <property type="entry name" value="PDEFORMYLASE"/>
</dbReference>
<dbReference type="GO" id="GO:0006412">
    <property type="term" value="P:translation"/>
    <property type="evidence" value="ECO:0007669"/>
    <property type="project" value="UniProtKB-UniRule"/>
</dbReference>
<dbReference type="InterPro" id="IPR023635">
    <property type="entry name" value="Peptide_deformylase"/>
</dbReference>
<dbReference type="GO" id="GO:0042586">
    <property type="term" value="F:peptide deformylase activity"/>
    <property type="evidence" value="ECO:0007669"/>
    <property type="project" value="UniProtKB-UniRule"/>
</dbReference>
<protein>
    <recommendedName>
        <fullName evidence="2">Peptide deformylase</fullName>
        <shortName evidence="2">PDF</shortName>
        <ecNumber evidence="2">3.5.1.88</ecNumber>
    </recommendedName>
    <alternativeName>
        <fullName evidence="2">Polypeptide deformylase</fullName>
    </alternativeName>
</protein>
<keyword evidence="2" id="KW-0648">Protein biosynthesis</keyword>
<accession>A0A7C1DJX5</accession>
<dbReference type="PIRSF" id="PIRSF004749">
    <property type="entry name" value="Pep_def"/>
    <property type="match status" value="1"/>
</dbReference>
<name>A0A7C1DJX5_UNCKA</name>